<dbReference type="InterPro" id="IPR041173">
    <property type="entry name" value="LodA_C"/>
</dbReference>
<protein>
    <submittedName>
        <fullName evidence="4">Uncharacterized protein</fullName>
    </submittedName>
</protein>
<feature type="domain" description="L-Lysine epsilon oxidase N-terminal" evidence="2">
    <location>
        <begin position="12"/>
        <end position="94"/>
    </location>
</feature>
<feature type="compositionally biased region" description="Polar residues" evidence="1">
    <location>
        <begin position="629"/>
        <end position="640"/>
    </location>
</feature>
<dbReference type="EMBL" id="JACHMO010000001">
    <property type="protein sequence ID" value="MBB5803046.1"/>
    <property type="molecule type" value="Genomic_DNA"/>
</dbReference>
<comment type="caution">
    <text evidence="4">The sequence shown here is derived from an EMBL/GenBank/DDBJ whole genome shotgun (WGS) entry which is preliminary data.</text>
</comment>
<sequence>MDISQVATVRIHPAIGIARVGDSDSEYFIGPELPGVPPAPHDGKFKDSSLRIKRQAARFRCFGYNQAGTESIELTHSDQVGIEWTVGVANRKAGDDHVIDPGKVSISGRGQGASAAKKIVGKFTVGTQPVDVYLGELRTDERGNLLFLGGKGIAGGSDEQRYDDTSDGEVTAKVTITSSGATPPVLRAWVVTGPPKYAPQLDSVVTLWDRILEVVEVLPDDSLPDTDIPSYEKDVHPILQRARTMWAVNKEANGYHHTRWPDPVYGESERRKIYAWLRKPGEHDDTKMPKLNLVSLTTRQYRVMTLWRKDRFLRDWTDDSPRPDTTITPEGLDRAALDAAVGASFNPGVEVGSFVESRANWKEPYELLRLADTVAPGQLTASLYNPWQFDVPLCRDNWWPVPYPNQVRVQSDDLSPYQDWQRGIDGRDAWREYWSYAGFVVHAAKGYFETQRKEPPAATILPAADQVWANPAAEAETASFGAADVWRTPTQLALMEADLALYGRGVVDPGREHTWPLLLTETDQGVKVTVRTPVASNPRLELASPGGVRIDGTSEDVTLTRHVDGSTTMQFELPLETWRQRHERTGQWSVRIAAGDTALPYEVSAVTDSPLTARASHADGAHGVAVPSLDTTRPATSGPTTIVEGPFTTGDTAGDVVQVRTTGTSELGNPFYRTRFTTRHDG</sequence>
<feature type="domain" description="L-Lysine epsilon oxidase N-terminal" evidence="2">
    <location>
        <begin position="97"/>
        <end position="191"/>
    </location>
</feature>
<evidence type="ECO:0000313" key="4">
    <source>
        <dbReference type="EMBL" id="MBB5803046.1"/>
    </source>
</evidence>
<evidence type="ECO:0000259" key="3">
    <source>
        <dbReference type="Pfam" id="PF18417"/>
    </source>
</evidence>
<evidence type="ECO:0000313" key="5">
    <source>
        <dbReference type="Proteomes" id="UP000552097"/>
    </source>
</evidence>
<reference evidence="4 5" key="1">
    <citation type="submission" date="2020-08" db="EMBL/GenBank/DDBJ databases">
        <title>Sequencing the genomes of 1000 actinobacteria strains.</title>
        <authorList>
            <person name="Klenk H.-P."/>
        </authorList>
    </citation>
    <scope>NUCLEOTIDE SEQUENCE [LARGE SCALE GENOMIC DNA]</scope>
    <source>
        <strain evidence="4 5">DSM 45486</strain>
    </source>
</reference>
<dbReference type="Proteomes" id="UP000552097">
    <property type="component" value="Unassembled WGS sequence"/>
</dbReference>
<evidence type="ECO:0000259" key="2">
    <source>
        <dbReference type="Pfam" id="PF17990"/>
    </source>
</evidence>
<evidence type="ECO:0000256" key="1">
    <source>
        <dbReference type="SAM" id="MobiDB-lite"/>
    </source>
</evidence>
<dbReference type="Pfam" id="PF18417">
    <property type="entry name" value="LodA_C"/>
    <property type="match status" value="1"/>
</dbReference>
<gene>
    <name evidence="4" type="ORF">F4560_002814</name>
</gene>
<dbReference type="AlphaFoldDB" id="A0A7W9HJA9"/>
<proteinExistence type="predicted"/>
<dbReference type="InterPro" id="IPR041168">
    <property type="entry name" value="LodA_N"/>
</dbReference>
<name>A0A7W9HJA9_9PSEU</name>
<keyword evidence="5" id="KW-1185">Reference proteome</keyword>
<feature type="domain" description="L-lysine epsilon oxidase C-terminal" evidence="3">
    <location>
        <begin position="291"/>
        <end position="405"/>
    </location>
</feature>
<organism evidence="4 5">
    <name type="scientific">Saccharothrix ecbatanensis</name>
    <dbReference type="NCBI Taxonomy" id="1105145"/>
    <lineage>
        <taxon>Bacteria</taxon>
        <taxon>Bacillati</taxon>
        <taxon>Actinomycetota</taxon>
        <taxon>Actinomycetes</taxon>
        <taxon>Pseudonocardiales</taxon>
        <taxon>Pseudonocardiaceae</taxon>
        <taxon>Saccharothrix</taxon>
    </lineage>
</organism>
<dbReference type="RefSeq" id="WP_184920156.1">
    <property type="nucleotide sequence ID" value="NZ_JACHMO010000001.1"/>
</dbReference>
<dbReference type="Pfam" id="PF17990">
    <property type="entry name" value="LodA_N"/>
    <property type="match status" value="2"/>
</dbReference>
<feature type="region of interest" description="Disordered" evidence="1">
    <location>
        <begin position="624"/>
        <end position="649"/>
    </location>
</feature>
<accession>A0A7W9HJA9</accession>